<dbReference type="GeneID" id="80513433"/>
<dbReference type="Proteomes" id="UP000241365">
    <property type="component" value="Segment"/>
</dbReference>
<evidence type="ECO:0000313" key="1">
    <source>
        <dbReference type="EMBL" id="ANB51071.1"/>
    </source>
</evidence>
<dbReference type="KEGG" id="vg:80513433"/>
<proteinExistence type="predicted"/>
<keyword evidence="2" id="KW-1185">Reference proteome</keyword>
<sequence>MMILLLINIINNKMLETFISQNPSYNFLHYLNRGDNGTKHNLTNQLISLENKWNVPCSAIYLFTKMFDNKVWEIPTNELCEGLIHLFRSLRINKINELAAGNGLLSARLNFFSKKLSHDLQISTSDGTSKVFGNHNFTYTKVNDSNVYEYNKSEPIIISWIHSLFEKELLYSVKKYRQNYIFLVGEHPDEESYGSNHTHLFHNEMLSYGYDFIILPFKQISQMDYFKHDKIRTNIYHDNRTCTTFYYRNDKKTAVTKIIKSLRKNHRNLFGNYLAKNKEYHYQDSQLVPISDEMINTYIEKNYTGLEPIYIFGLKNYLAQKFRHFKHDLVEEYKEFGCNNEKIIHQVGLYRYNFSNIFGSFTCMTFKTYSMEPIWDINLENRITTKMVQAKFHTNAY</sequence>
<name>A0A160EQV9_9VIRU</name>
<dbReference type="EMBL" id="KU877344">
    <property type="protein sequence ID" value="ANB51071.1"/>
    <property type="molecule type" value="Genomic_DNA"/>
</dbReference>
<accession>A0A160EQV9</accession>
<dbReference type="RefSeq" id="YP_010776822.1">
    <property type="nucleotide sequence ID" value="NC_075034.1"/>
</dbReference>
<protein>
    <submittedName>
        <fullName evidence="1">Uncharacterized protein</fullName>
    </submittedName>
</protein>
<reference evidence="1 2" key="1">
    <citation type="journal article" date="2016" name="Genome Announc.">
        <title>Complete Genome Sequence of a New Megavirus Family Member Isolated from an Inland Water Lake for the First Time in India.</title>
        <authorList>
            <person name="Chatterjee A."/>
            <person name="Ali F."/>
            <person name="Bange D."/>
            <person name="Kondabagil K."/>
        </authorList>
    </citation>
    <scope>NUCLEOTIDE SEQUENCE [LARGE SCALE GENOMIC DNA]</scope>
    <source>
        <strain evidence="1">1</strain>
    </source>
</reference>
<evidence type="ECO:0000313" key="2">
    <source>
        <dbReference type="Proteomes" id="UP000241365"/>
    </source>
</evidence>
<organism evidence="1 2">
    <name type="scientific">Powai lake megavirus</name>
    <dbReference type="NCBI Taxonomy" id="1842663"/>
    <lineage>
        <taxon>Viruses</taxon>
        <taxon>Varidnaviria</taxon>
        <taxon>Bamfordvirae</taxon>
        <taxon>Nucleocytoviricota</taxon>
        <taxon>Megaviricetes</taxon>
        <taxon>Imitervirales</taxon>
        <taxon>Mimiviridae</taxon>
        <taxon>Megamimivirinae</taxon>
        <taxon>Megavirus</taxon>
        <taxon>Megavirus powaiense</taxon>
    </lineage>
</organism>